<name>A0A1R4IX24_9ACTN</name>
<dbReference type="SUPFAM" id="SSF53335">
    <property type="entry name" value="S-adenosyl-L-methionine-dependent methyltransferases"/>
    <property type="match status" value="1"/>
</dbReference>
<dbReference type="InterPro" id="IPR041497">
    <property type="entry name" value="Thump-like"/>
</dbReference>
<keyword evidence="3" id="KW-1185">Reference proteome</keyword>
<proteinExistence type="predicted"/>
<sequence>MSLLHTDEGARALAEAMGEKDPGSLAAATRLRRSHSPEMAAEALGQAQLRHAARAKFGDLAPSLFFTHDALEQATRPVVSAWRAQRLKAEGITRVVDLGCGIGADSLACLRAGVDVVAVELDETTAQHAAANLSGGTVLHGDAVTLAPELLADAGPETCVFIDPARRTESGRTWKVEAFTPPWDFVLSLLDGPHSTVVKLGPGVPKQLLPEAVEALWVADRNDVVECSLWRTPGARPGHGAVLLDSRFPDLTQGVRVDDAPHEPLPVAPVGRYLLEPHGAVIRAGALDRVDPDAWLLDPQVAYLSTDHPVDTPLATCFEVLEDLDFNPKTLKAWVREHRVGSLEIKKRAIDVDPAELRKKLQPKGPNQATLVLVRTREGARALVVRRLATTSTG</sequence>
<gene>
    <name evidence="2" type="ORF">FM114_04270</name>
</gene>
<dbReference type="RefSeq" id="WP_094763949.1">
    <property type="nucleotide sequence ID" value="NZ_FUKQ01000014.1"/>
</dbReference>
<dbReference type="Pfam" id="PF18096">
    <property type="entry name" value="Thump_like"/>
    <property type="match status" value="1"/>
</dbReference>
<dbReference type="CDD" id="cd02440">
    <property type="entry name" value="AdoMet_MTases"/>
    <property type="match status" value="1"/>
</dbReference>
<reference evidence="2 3" key="1">
    <citation type="submission" date="2017-02" db="EMBL/GenBank/DDBJ databases">
        <authorList>
            <person name="Peterson S.W."/>
        </authorList>
    </citation>
    <scope>NUCLEOTIDE SEQUENCE [LARGE SCALE GENOMIC DNA]</scope>
    <source>
        <strain evidence="2 3">LSP_Lj1</strain>
    </source>
</reference>
<dbReference type="EMBL" id="FUKQ01000014">
    <property type="protein sequence ID" value="SJN24451.1"/>
    <property type="molecule type" value="Genomic_DNA"/>
</dbReference>
<dbReference type="Gene3D" id="3.40.50.150">
    <property type="entry name" value="Vaccinia Virus protein VP39"/>
    <property type="match status" value="1"/>
</dbReference>
<dbReference type="AlphaFoldDB" id="A0A1R4IX24"/>
<feature type="domain" description="THUMP-like" evidence="1">
    <location>
        <begin position="315"/>
        <end position="387"/>
    </location>
</feature>
<dbReference type="OrthoDB" id="9810570at2"/>
<evidence type="ECO:0000259" key="1">
    <source>
        <dbReference type="Pfam" id="PF18096"/>
    </source>
</evidence>
<evidence type="ECO:0000313" key="3">
    <source>
        <dbReference type="Proteomes" id="UP000188342"/>
    </source>
</evidence>
<dbReference type="STRING" id="1255658.FM114_04270"/>
<dbReference type="Proteomes" id="UP000188342">
    <property type="component" value="Unassembled WGS sequence"/>
</dbReference>
<accession>A0A1R4IX24</accession>
<organism evidence="2 3">
    <name type="scientific">Luteococcus japonicus LSP_Lj1</name>
    <dbReference type="NCBI Taxonomy" id="1255658"/>
    <lineage>
        <taxon>Bacteria</taxon>
        <taxon>Bacillati</taxon>
        <taxon>Actinomycetota</taxon>
        <taxon>Actinomycetes</taxon>
        <taxon>Propionibacteriales</taxon>
        <taxon>Propionibacteriaceae</taxon>
        <taxon>Luteococcus</taxon>
    </lineage>
</organism>
<evidence type="ECO:0000313" key="2">
    <source>
        <dbReference type="EMBL" id="SJN24451.1"/>
    </source>
</evidence>
<dbReference type="InterPro" id="IPR029063">
    <property type="entry name" value="SAM-dependent_MTases_sf"/>
</dbReference>
<protein>
    <recommendedName>
        <fullName evidence="1">THUMP-like domain-containing protein</fullName>
    </recommendedName>
</protein>